<name>A0A9D3YJT1_DREPO</name>
<reference evidence="3" key="2">
    <citation type="submission" date="2020-11" db="EMBL/GenBank/DDBJ databases">
        <authorList>
            <person name="McCartney M.A."/>
            <person name="Auch B."/>
            <person name="Kono T."/>
            <person name="Mallez S."/>
            <person name="Becker A."/>
            <person name="Gohl D.M."/>
            <person name="Silverstein K.A.T."/>
            <person name="Koren S."/>
            <person name="Bechman K.B."/>
            <person name="Herman A."/>
            <person name="Abrahante J.E."/>
            <person name="Garbe J."/>
        </authorList>
    </citation>
    <scope>NUCLEOTIDE SEQUENCE</scope>
    <source>
        <strain evidence="3">Duluth1</strain>
        <tissue evidence="3">Whole animal</tissue>
    </source>
</reference>
<dbReference type="GO" id="GO:0031122">
    <property type="term" value="P:cytoplasmic microtubule organization"/>
    <property type="evidence" value="ECO:0007669"/>
    <property type="project" value="TreeGrafter"/>
</dbReference>
<feature type="coiled-coil region" evidence="1">
    <location>
        <begin position="5"/>
        <end position="81"/>
    </location>
</feature>
<dbReference type="InterPro" id="IPR038929">
    <property type="entry name" value="CCDC13"/>
</dbReference>
<keyword evidence="1" id="KW-0175">Coiled coil</keyword>
<dbReference type="GO" id="GO:0034451">
    <property type="term" value="C:centriolar satellite"/>
    <property type="evidence" value="ECO:0007669"/>
    <property type="project" value="TreeGrafter"/>
</dbReference>
<proteinExistence type="predicted"/>
<dbReference type="PANTHER" id="PTHR31935:SF1">
    <property type="entry name" value="COILED-COIL DOMAIN-CONTAINING PROTEIN 13"/>
    <property type="match status" value="1"/>
</dbReference>
<evidence type="ECO:0000313" key="4">
    <source>
        <dbReference type="Proteomes" id="UP000828390"/>
    </source>
</evidence>
<dbReference type="Proteomes" id="UP000828390">
    <property type="component" value="Unassembled WGS sequence"/>
</dbReference>
<dbReference type="EMBL" id="JAIWYP010000015">
    <property type="protein sequence ID" value="KAH3701286.1"/>
    <property type="molecule type" value="Genomic_DNA"/>
</dbReference>
<feature type="region of interest" description="Disordered" evidence="2">
    <location>
        <begin position="186"/>
        <end position="253"/>
    </location>
</feature>
<accession>A0A9D3YJT1</accession>
<organism evidence="3 4">
    <name type="scientific">Dreissena polymorpha</name>
    <name type="common">Zebra mussel</name>
    <name type="synonym">Mytilus polymorpha</name>
    <dbReference type="NCBI Taxonomy" id="45954"/>
    <lineage>
        <taxon>Eukaryota</taxon>
        <taxon>Metazoa</taxon>
        <taxon>Spiralia</taxon>
        <taxon>Lophotrochozoa</taxon>
        <taxon>Mollusca</taxon>
        <taxon>Bivalvia</taxon>
        <taxon>Autobranchia</taxon>
        <taxon>Heteroconchia</taxon>
        <taxon>Euheterodonta</taxon>
        <taxon>Imparidentia</taxon>
        <taxon>Neoheterodontei</taxon>
        <taxon>Myida</taxon>
        <taxon>Dreissenoidea</taxon>
        <taxon>Dreissenidae</taxon>
        <taxon>Dreissena</taxon>
    </lineage>
</organism>
<reference evidence="3" key="1">
    <citation type="journal article" date="2019" name="bioRxiv">
        <title>The Genome of the Zebra Mussel, Dreissena polymorpha: A Resource for Invasive Species Research.</title>
        <authorList>
            <person name="McCartney M.A."/>
            <person name="Auch B."/>
            <person name="Kono T."/>
            <person name="Mallez S."/>
            <person name="Zhang Y."/>
            <person name="Obille A."/>
            <person name="Becker A."/>
            <person name="Abrahante J.E."/>
            <person name="Garbe J."/>
            <person name="Badalamenti J.P."/>
            <person name="Herman A."/>
            <person name="Mangelson H."/>
            <person name="Liachko I."/>
            <person name="Sullivan S."/>
            <person name="Sone E.D."/>
            <person name="Koren S."/>
            <person name="Silverstein K.A.T."/>
            <person name="Beckman K.B."/>
            <person name="Gohl D.M."/>
        </authorList>
    </citation>
    <scope>NUCLEOTIDE SEQUENCE</scope>
    <source>
        <strain evidence="3">Duluth1</strain>
        <tissue evidence="3">Whole animal</tissue>
    </source>
</reference>
<evidence type="ECO:0000313" key="3">
    <source>
        <dbReference type="EMBL" id="KAH3701286.1"/>
    </source>
</evidence>
<dbReference type="GO" id="GO:1905515">
    <property type="term" value="P:non-motile cilium assembly"/>
    <property type="evidence" value="ECO:0007669"/>
    <property type="project" value="TreeGrafter"/>
</dbReference>
<feature type="coiled-coil region" evidence="1">
    <location>
        <begin position="285"/>
        <end position="319"/>
    </location>
</feature>
<feature type="compositionally biased region" description="Low complexity" evidence="2">
    <location>
        <begin position="329"/>
        <end position="340"/>
    </location>
</feature>
<sequence>MTLFLKKMAAEKEALEEENFALKHKLEVSKTRNQVLSNEIKSLKKEVPQLLQKNEHDNELIEALMREQTKLRQQLDEAQRSQHNIRLEQQNKLNEIQAKQQHENNVVEQLKVIVSDREMKVKVLENEIQQLKLAHMQRAQANRLFNTSQDVSQLQGVTPVPIQNVTIDSRPSTGFETIDLQYQVGNETPPESRISHVNGMEMPAPPSRSNTLGDLHKPPSRGQSRAHSRSNRPPSGNRPPSAGRSAGDSKGMDAQAMAQLQYQCQEYRTVAQVAEVEKDKLAELTKVLQKRCDEANMRLQDVQRELVEQRRRNAMLEKQIGKVNIASASASATRSAGGMSARKKSSLTGSGSNMPVMPEEEEPSKMSTEELIVNLEIQRDENEALKTALKTTLKAKEEDMRVYSDTIEETKKVFLQALRQYKQTVHGT</sequence>
<feature type="region of interest" description="Disordered" evidence="2">
    <location>
        <begin position="329"/>
        <end position="365"/>
    </location>
</feature>
<protein>
    <submittedName>
        <fullName evidence="3">Uncharacterized protein</fullName>
    </submittedName>
</protein>
<keyword evidence="4" id="KW-1185">Reference proteome</keyword>
<comment type="caution">
    <text evidence="3">The sequence shown here is derived from an EMBL/GenBank/DDBJ whole genome shotgun (WGS) entry which is preliminary data.</text>
</comment>
<evidence type="ECO:0000256" key="1">
    <source>
        <dbReference type="SAM" id="Coils"/>
    </source>
</evidence>
<dbReference type="PANTHER" id="PTHR31935">
    <property type="entry name" value="COILED-COIL DOMAIN-CONTAINING PROTEIN 13"/>
    <property type="match status" value="1"/>
</dbReference>
<dbReference type="AlphaFoldDB" id="A0A9D3YJT1"/>
<feature type="compositionally biased region" description="Low complexity" evidence="2">
    <location>
        <begin position="231"/>
        <end position="245"/>
    </location>
</feature>
<evidence type="ECO:0000256" key="2">
    <source>
        <dbReference type="SAM" id="MobiDB-lite"/>
    </source>
</evidence>
<gene>
    <name evidence="3" type="ORF">DPMN_076269</name>
</gene>